<evidence type="ECO:0000313" key="3">
    <source>
        <dbReference type="EMBL" id="MDQ0469171.1"/>
    </source>
</evidence>
<proteinExistence type="predicted"/>
<dbReference type="InterPro" id="IPR002575">
    <property type="entry name" value="Aminoglycoside_PTrfase"/>
</dbReference>
<evidence type="ECO:0000313" key="4">
    <source>
        <dbReference type="Proteomes" id="UP001242480"/>
    </source>
</evidence>
<feature type="domain" description="Aminoglycoside phosphotransferase" evidence="2">
    <location>
        <begin position="6"/>
        <end position="223"/>
    </location>
</feature>
<sequence>MAGGTSVVVRMGRPEDRSSLADGVDLNGRLRPLGVPLPRLLATGLDHPLPWVMQERLPGTDLADVVDELSASQLAGLADGVARAQAIVASLGGAGRHGYAAAAELAPHAGWAAVPEANLDRSRDRILRAGLFDLAPLELATEWLQRLRSELDAVVATPFLHDTTTRNVIVASGALSGIVDVDDLCFGDPRYAPALTLAVLMAHGRADTYVAAWMQAAGLRDDRLFRFYVLLFLVDLMSEHGQRFNGNEPMSTPQDRTMLLRAFGQALERLTA</sequence>
<feature type="region of interest" description="Disordered" evidence="1">
    <location>
        <begin position="1"/>
        <end position="20"/>
    </location>
</feature>
<gene>
    <name evidence="3" type="ORF">QO011_002182</name>
</gene>
<reference evidence="3 4" key="1">
    <citation type="submission" date="2023-07" db="EMBL/GenBank/DDBJ databases">
        <title>Genomic Encyclopedia of Type Strains, Phase IV (KMG-IV): sequencing the most valuable type-strain genomes for metagenomic binning, comparative biology and taxonomic classification.</title>
        <authorList>
            <person name="Goeker M."/>
        </authorList>
    </citation>
    <scope>NUCLEOTIDE SEQUENCE [LARGE SCALE GENOMIC DNA]</scope>
    <source>
        <strain evidence="3 4">DSM 19619</strain>
    </source>
</reference>
<dbReference type="Gene3D" id="3.90.1200.10">
    <property type="match status" value="1"/>
</dbReference>
<evidence type="ECO:0000256" key="1">
    <source>
        <dbReference type="SAM" id="MobiDB-lite"/>
    </source>
</evidence>
<dbReference type="Pfam" id="PF01636">
    <property type="entry name" value="APH"/>
    <property type="match status" value="1"/>
</dbReference>
<name>A0ABU0J6I7_9HYPH</name>
<dbReference type="Proteomes" id="UP001242480">
    <property type="component" value="Unassembled WGS sequence"/>
</dbReference>
<evidence type="ECO:0000259" key="2">
    <source>
        <dbReference type="Pfam" id="PF01636"/>
    </source>
</evidence>
<keyword evidence="4" id="KW-1185">Reference proteome</keyword>
<dbReference type="SUPFAM" id="SSF56112">
    <property type="entry name" value="Protein kinase-like (PK-like)"/>
    <property type="match status" value="1"/>
</dbReference>
<comment type="caution">
    <text evidence="3">The sequence shown here is derived from an EMBL/GenBank/DDBJ whole genome shotgun (WGS) entry which is preliminary data.</text>
</comment>
<protein>
    <submittedName>
        <fullName evidence="3">Aminoglycoside phosphotransferase</fullName>
    </submittedName>
</protein>
<organism evidence="3 4">
    <name type="scientific">Labrys wisconsinensis</name>
    <dbReference type="NCBI Taxonomy" id="425677"/>
    <lineage>
        <taxon>Bacteria</taxon>
        <taxon>Pseudomonadati</taxon>
        <taxon>Pseudomonadota</taxon>
        <taxon>Alphaproteobacteria</taxon>
        <taxon>Hyphomicrobiales</taxon>
        <taxon>Xanthobacteraceae</taxon>
        <taxon>Labrys</taxon>
    </lineage>
</organism>
<dbReference type="InterPro" id="IPR011009">
    <property type="entry name" value="Kinase-like_dom_sf"/>
</dbReference>
<accession>A0ABU0J6I7</accession>
<dbReference type="EMBL" id="JAUSVX010000003">
    <property type="protein sequence ID" value="MDQ0469171.1"/>
    <property type="molecule type" value="Genomic_DNA"/>
</dbReference>